<dbReference type="Pfam" id="PF22248">
    <property type="entry name" value="ERMP1_C"/>
    <property type="match status" value="1"/>
</dbReference>
<comment type="cofactor">
    <cofactor evidence="1">
        <name>Zn(2+)</name>
        <dbReference type="ChEBI" id="CHEBI:29105"/>
    </cofactor>
</comment>
<comment type="subcellular location">
    <subcellularLocation>
        <location evidence="2">Endoplasmic reticulum membrane</location>
        <topology evidence="2">Multi-pass membrane protein</topology>
    </subcellularLocation>
</comment>
<evidence type="ECO:0000256" key="4">
    <source>
        <dbReference type="ARBA" id="ARBA00022670"/>
    </source>
</evidence>
<keyword evidence="19" id="KW-1185">Reference proteome</keyword>
<proteinExistence type="inferred from homology"/>
<feature type="transmembrane region" description="Helical" evidence="15">
    <location>
        <begin position="554"/>
        <end position="581"/>
    </location>
</feature>
<feature type="domain" description="Endoplasmic reticulum metallopeptidase 1-like C-terminal" evidence="17">
    <location>
        <begin position="656"/>
        <end position="881"/>
    </location>
</feature>
<feature type="transmembrane region" description="Helical" evidence="15">
    <location>
        <begin position="522"/>
        <end position="542"/>
    </location>
</feature>
<evidence type="ECO:0000256" key="3">
    <source>
        <dbReference type="ARBA" id="ARBA00010918"/>
    </source>
</evidence>
<dbReference type="CDD" id="cd03875">
    <property type="entry name" value="M28_Fxna_like"/>
    <property type="match status" value="1"/>
</dbReference>
<evidence type="ECO:0000256" key="6">
    <source>
        <dbReference type="ARBA" id="ARBA00022723"/>
    </source>
</evidence>
<reference evidence="20" key="1">
    <citation type="submission" date="2025-08" db="UniProtKB">
        <authorList>
            <consortium name="RefSeq"/>
        </authorList>
    </citation>
    <scope>IDENTIFICATION</scope>
</reference>
<keyword evidence="6" id="KW-0479">Metal-binding</keyword>
<dbReference type="Pfam" id="PF04389">
    <property type="entry name" value="Peptidase_M28"/>
    <property type="match status" value="1"/>
</dbReference>
<dbReference type="InterPro" id="IPR053973">
    <property type="entry name" value="ERMP1-like_C"/>
</dbReference>
<dbReference type="InterPro" id="IPR045175">
    <property type="entry name" value="M28_fam"/>
</dbReference>
<feature type="transmembrane region" description="Helical" evidence="15">
    <location>
        <begin position="384"/>
        <end position="405"/>
    </location>
</feature>
<keyword evidence="5 15" id="KW-0812">Transmembrane</keyword>
<evidence type="ECO:0000256" key="10">
    <source>
        <dbReference type="ARBA" id="ARBA00022989"/>
    </source>
</evidence>
<evidence type="ECO:0000256" key="7">
    <source>
        <dbReference type="ARBA" id="ARBA00022801"/>
    </source>
</evidence>
<gene>
    <name evidence="20" type="primary">LOC107268143</name>
</gene>
<feature type="transmembrane region" description="Helical" evidence="15">
    <location>
        <begin position="40"/>
        <end position="58"/>
    </location>
</feature>
<comment type="similarity">
    <text evidence="3">Belongs to the peptidase M28 family.</text>
</comment>
<name>A0AAJ7FKD3_CEPCN</name>
<dbReference type="SUPFAM" id="SSF53187">
    <property type="entry name" value="Zn-dependent exopeptidases"/>
    <property type="match status" value="1"/>
</dbReference>
<keyword evidence="13" id="KW-0325">Glycoprotein</keyword>
<evidence type="ECO:0000256" key="15">
    <source>
        <dbReference type="SAM" id="Phobius"/>
    </source>
</evidence>
<keyword evidence="11" id="KW-0482">Metalloprotease</keyword>
<dbReference type="GO" id="GO:0005789">
    <property type="term" value="C:endoplasmic reticulum membrane"/>
    <property type="evidence" value="ECO:0007669"/>
    <property type="project" value="UniProtKB-SubCell"/>
</dbReference>
<sequence length="883" mass="99914">MMQDGVRLRQHSVRRSSYDILYTNKAFSKKKYIKQNDTQHLFFVVTYFLAISLIVIVLEKNLPTPHFINTEASFPGRFVAERARDHVVNLTSIGPRITGSYENEILAVKFLTTVINDIIKDASRDYKIVMDITKHSGAFPLTFLDGMTNIYRNVQNVIVKLSPYRPSKHSLLLNCHFDTFPESPGGSDDGAGCAVMLEVLRVMSQDAKFLKHNIIFLFNGAEENLMQASHGFITQHSWAKEVRAFINLEACGAGGRELLFQAGPGNAWILEIYSRTVPYPYASSLAQEIFQSGIVPGDTDFRIFRDFGKISGLDFAWSTNGYVYHTRFDTVDQIPLGSLQRTGDNILALAHGITSSHYLSDPLVEFSGGNLVFFDFLGAFVIRWPQYMASIVNLISICIGVYSIYLNAATARREVKSSMYVKQLMICMATLIGSWLASMFTVTLIGLILTEFGKVMSWYARPAWLLFLYVCPTVFVSMLSLISMATRQRLDIHSSWTLYQLYCDAQSIIWMSVLLLCSILEVRSGFIPLHWVLFPAIGNVLHNRLFNNWKDWKWLCYQVGILTLPYVQSFYLAIGALYLFIPIMGRSGASINSEVVMANMISLLFCLLLSFTLPVVLLIKNVERVISVWIGIFLIAMGVLILTPLSFPYSGDPQSPAPARFMIAHTQRTYYYVNGSVRHSGNGYWIVDLDMNSPRSVANTVPEVSIAAHTIKDCEEELYCGLPYLMPVTTFLWKTSWIPGPAPLIRIPTNLELISKELRGDTITFAFSVTGPDHIGIILSPYKDVHLQKWNVLDGRPLQGPMWKNRETYFIYYSCASDCIPYHFSITLAVPSNHRGPIITIALAGHFLHGENQRSLRFKQFLVQFPSWTVVTPWTATYTSWEF</sequence>
<feature type="transmembrane region" description="Helical" evidence="15">
    <location>
        <begin position="626"/>
        <end position="647"/>
    </location>
</feature>
<dbReference type="PANTHER" id="PTHR12147">
    <property type="entry name" value="METALLOPEPTIDASE M28 FAMILY MEMBER"/>
    <property type="match status" value="1"/>
</dbReference>
<evidence type="ECO:0000256" key="9">
    <source>
        <dbReference type="ARBA" id="ARBA00022833"/>
    </source>
</evidence>
<dbReference type="Proteomes" id="UP000694920">
    <property type="component" value="Unplaced"/>
</dbReference>
<keyword evidence="12 15" id="KW-0472">Membrane</keyword>
<feature type="domain" description="Endoplasmic reticulum metallopeptidase 1/1-A TM" evidence="18">
    <location>
        <begin position="420"/>
        <end position="637"/>
    </location>
</feature>
<feature type="transmembrane region" description="Helical" evidence="15">
    <location>
        <begin position="496"/>
        <end position="516"/>
    </location>
</feature>
<evidence type="ECO:0000313" key="19">
    <source>
        <dbReference type="Proteomes" id="UP000694920"/>
    </source>
</evidence>
<keyword evidence="10 15" id="KW-1133">Transmembrane helix</keyword>
<dbReference type="AlphaFoldDB" id="A0AAJ7FKD3"/>
<keyword evidence="8" id="KW-0256">Endoplasmic reticulum</keyword>
<evidence type="ECO:0000256" key="13">
    <source>
        <dbReference type="ARBA" id="ARBA00023180"/>
    </source>
</evidence>
<evidence type="ECO:0000259" key="17">
    <source>
        <dbReference type="Pfam" id="PF22248"/>
    </source>
</evidence>
<dbReference type="GO" id="GO:0008235">
    <property type="term" value="F:metalloexopeptidase activity"/>
    <property type="evidence" value="ECO:0007669"/>
    <property type="project" value="InterPro"/>
</dbReference>
<evidence type="ECO:0000256" key="14">
    <source>
        <dbReference type="ARBA" id="ARBA00078796"/>
    </source>
</evidence>
<evidence type="ECO:0000259" key="18">
    <source>
        <dbReference type="Pfam" id="PF22249"/>
    </source>
</evidence>
<dbReference type="FunFam" id="3.40.630.10:FF:000008">
    <property type="entry name" value="Endoplasmic reticulum metallopeptidase 1"/>
    <property type="match status" value="1"/>
</dbReference>
<dbReference type="InterPro" id="IPR048024">
    <property type="entry name" value="Fxna-like_M28_dom"/>
</dbReference>
<dbReference type="GO" id="GO:0046872">
    <property type="term" value="F:metal ion binding"/>
    <property type="evidence" value="ECO:0007669"/>
    <property type="project" value="UniProtKB-KW"/>
</dbReference>
<feature type="transmembrane region" description="Helical" evidence="15">
    <location>
        <begin position="426"/>
        <end position="450"/>
    </location>
</feature>
<evidence type="ECO:0000313" key="20">
    <source>
        <dbReference type="RefSeq" id="XP_015596107.1"/>
    </source>
</evidence>
<protein>
    <recommendedName>
        <fullName evidence="14">FXNA-like protease</fullName>
    </recommendedName>
</protein>
<dbReference type="RefSeq" id="XP_015596107.1">
    <property type="nucleotide sequence ID" value="XM_015740621.1"/>
</dbReference>
<dbReference type="GeneID" id="107268143"/>
<evidence type="ECO:0000256" key="12">
    <source>
        <dbReference type="ARBA" id="ARBA00023136"/>
    </source>
</evidence>
<feature type="transmembrane region" description="Helical" evidence="15">
    <location>
        <begin position="462"/>
        <end position="484"/>
    </location>
</feature>
<keyword evidence="9" id="KW-0862">Zinc</keyword>
<dbReference type="Pfam" id="PF22249">
    <property type="entry name" value="ERMP1-TM"/>
    <property type="match status" value="1"/>
</dbReference>
<keyword evidence="7" id="KW-0378">Hydrolase</keyword>
<feature type="domain" description="Peptidase M28" evidence="16">
    <location>
        <begin position="156"/>
        <end position="349"/>
    </location>
</feature>
<dbReference type="GO" id="GO:0006508">
    <property type="term" value="P:proteolysis"/>
    <property type="evidence" value="ECO:0007669"/>
    <property type="project" value="UniProtKB-KW"/>
</dbReference>
<dbReference type="Gene3D" id="3.40.630.10">
    <property type="entry name" value="Zn peptidases"/>
    <property type="match status" value="1"/>
</dbReference>
<dbReference type="InterPro" id="IPR053974">
    <property type="entry name" value="ERMP1_1-A_TM"/>
</dbReference>
<feature type="transmembrane region" description="Helical" evidence="15">
    <location>
        <begin position="601"/>
        <end position="619"/>
    </location>
</feature>
<evidence type="ECO:0000259" key="16">
    <source>
        <dbReference type="Pfam" id="PF04389"/>
    </source>
</evidence>
<evidence type="ECO:0000256" key="8">
    <source>
        <dbReference type="ARBA" id="ARBA00022824"/>
    </source>
</evidence>
<organism evidence="19 20">
    <name type="scientific">Cephus cinctus</name>
    <name type="common">Wheat stem sawfly</name>
    <dbReference type="NCBI Taxonomy" id="211228"/>
    <lineage>
        <taxon>Eukaryota</taxon>
        <taxon>Metazoa</taxon>
        <taxon>Ecdysozoa</taxon>
        <taxon>Arthropoda</taxon>
        <taxon>Hexapoda</taxon>
        <taxon>Insecta</taxon>
        <taxon>Pterygota</taxon>
        <taxon>Neoptera</taxon>
        <taxon>Endopterygota</taxon>
        <taxon>Hymenoptera</taxon>
        <taxon>Cephoidea</taxon>
        <taxon>Cephidae</taxon>
        <taxon>Cephus</taxon>
    </lineage>
</organism>
<keyword evidence="4" id="KW-0645">Protease</keyword>
<evidence type="ECO:0000256" key="2">
    <source>
        <dbReference type="ARBA" id="ARBA00004477"/>
    </source>
</evidence>
<accession>A0AAJ7FKD3</accession>
<dbReference type="PANTHER" id="PTHR12147:SF22">
    <property type="entry name" value="ENDOPLASMIC RETICULUM METALLOPEPTIDASE 1"/>
    <property type="match status" value="1"/>
</dbReference>
<evidence type="ECO:0000256" key="5">
    <source>
        <dbReference type="ARBA" id="ARBA00022692"/>
    </source>
</evidence>
<dbReference type="KEGG" id="ccin:107268143"/>
<evidence type="ECO:0000256" key="1">
    <source>
        <dbReference type="ARBA" id="ARBA00001947"/>
    </source>
</evidence>
<dbReference type="InterPro" id="IPR007484">
    <property type="entry name" value="Peptidase_M28"/>
</dbReference>
<evidence type="ECO:0000256" key="11">
    <source>
        <dbReference type="ARBA" id="ARBA00023049"/>
    </source>
</evidence>